<dbReference type="CTD" id="6756288"/>
<dbReference type="HOGENOM" id="CLU_030898_0_0_1"/>
<evidence type="ECO:0000256" key="12">
    <source>
        <dbReference type="ARBA" id="ARBA00023098"/>
    </source>
</evidence>
<organism evidence="17 18">
    <name type="scientific">Trichoplax adhaerens</name>
    <name type="common">Trichoplax reptans</name>
    <dbReference type="NCBI Taxonomy" id="10228"/>
    <lineage>
        <taxon>Eukaryota</taxon>
        <taxon>Metazoa</taxon>
        <taxon>Placozoa</taxon>
        <taxon>Uniplacotomia</taxon>
        <taxon>Trichoplacea</taxon>
        <taxon>Trichoplacidae</taxon>
        <taxon>Trichoplax</taxon>
    </lineage>
</organism>
<comment type="pathway">
    <text evidence="2">Lipid metabolism; sphingolipid metabolism.</text>
</comment>
<evidence type="ECO:0000256" key="6">
    <source>
        <dbReference type="ARBA" id="ARBA00022516"/>
    </source>
</evidence>
<dbReference type="GeneID" id="6756288"/>
<protein>
    <recommendedName>
        <fullName evidence="5">ceramide glucosyltransferase</fullName>
        <ecNumber evidence="5">2.4.1.80</ecNumber>
    </recommendedName>
</protein>
<evidence type="ECO:0000256" key="15">
    <source>
        <dbReference type="ARBA" id="ARBA00048104"/>
    </source>
</evidence>
<dbReference type="GO" id="GO:0000139">
    <property type="term" value="C:Golgi membrane"/>
    <property type="evidence" value="ECO:0007669"/>
    <property type="project" value="UniProtKB-SubCell"/>
</dbReference>
<evidence type="ECO:0000256" key="14">
    <source>
        <dbReference type="ARBA" id="ARBA00047869"/>
    </source>
</evidence>
<evidence type="ECO:0000256" key="10">
    <source>
        <dbReference type="ARBA" id="ARBA00022989"/>
    </source>
</evidence>
<comment type="catalytic activity">
    <reaction evidence="14">
        <text>UDP-alpha-D-xylose + an N-acylsphing-4-enine = a beta-D-xylosyl-(1&lt;-&gt;1')-N-acylsphing-4-enine + UDP + H(+)</text>
        <dbReference type="Rhea" id="RHEA:70243"/>
        <dbReference type="ChEBI" id="CHEBI:15378"/>
        <dbReference type="ChEBI" id="CHEBI:52639"/>
        <dbReference type="ChEBI" id="CHEBI:57632"/>
        <dbReference type="ChEBI" id="CHEBI:58223"/>
        <dbReference type="ChEBI" id="CHEBI:189068"/>
    </reaction>
    <physiologicalReaction direction="left-to-right" evidence="14">
        <dbReference type="Rhea" id="RHEA:70244"/>
    </physiologicalReaction>
</comment>
<dbReference type="PhylomeDB" id="B3S3V6"/>
<dbReference type="eggNOG" id="KOG2547">
    <property type="taxonomic scope" value="Eukaryota"/>
</dbReference>
<keyword evidence="7" id="KW-0328">Glycosyltransferase</keyword>
<feature type="transmembrane region" description="Helical" evidence="16">
    <location>
        <begin position="285"/>
        <end position="310"/>
    </location>
</feature>
<evidence type="ECO:0000256" key="5">
    <source>
        <dbReference type="ARBA" id="ARBA00012699"/>
    </source>
</evidence>
<name>B3S3V6_TRIAD</name>
<keyword evidence="9 16" id="KW-0812">Transmembrane</keyword>
<evidence type="ECO:0000256" key="11">
    <source>
        <dbReference type="ARBA" id="ARBA00023034"/>
    </source>
</evidence>
<comment type="catalytic activity">
    <reaction evidence="15">
        <text>N-(9Z-octadecenoyl)-sphing-4-enine + UDP-alpha-D-xylose = beta-D-xylosyl-(1&lt;-&gt;1')-N-(9Z-octadecenoyl)-sphing-4-enine + UDP + H(+)</text>
        <dbReference type="Rhea" id="RHEA:70247"/>
        <dbReference type="ChEBI" id="CHEBI:15378"/>
        <dbReference type="ChEBI" id="CHEBI:57632"/>
        <dbReference type="ChEBI" id="CHEBI:58223"/>
        <dbReference type="ChEBI" id="CHEBI:77996"/>
        <dbReference type="ChEBI" id="CHEBI:189081"/>
    </reaction>
    <physiologicalReaction direction="left-to-right" evidence="15">
        <dbReference type="Rhea" id="RHEA:70248"/>
    </physiologicalReaction>
</comment>
<proteinExistence type="inferred from homology"/>
<evidence type="ECO:0000256" key="7">
    <source>
        <dbReference type="ARBA" id="ARBA00022676"/>
    </source>
</evidence>
<keyword evidence="10 16" id="KW-1133">Transmembrane helix</keyword>
<sequence>MLLESEITGYDVLAVVCMGLWSYFISFHLVALGYGKYILYRKSQSEPEELADVPGVSILKPLVGGDANLSHNLASYFELTYSRYELFFCIQNPEDPAIEIVNLLIKQYPNVKARLFIETVDTCLNPKINNLLPGYAAAQYDLLWITDSNIKVTPNTLTDMVARMTENVGMVHQLPYTTHIDSLAGYLDKIHFGGAHGRVYLTTNACGVNCASGMSCLFRKHLLDEVGGLETFGCYIAEDFFLAKSIYDRGWKFALGNEPCFQNPGKRSVQNYVARMIRWSRLRMAMIPLISAFEPISECIVCGLIGAYGINHFAKIGFGTIYGIHIGCWFLFDMMLLKLIQPTPIEVSWKIPLMWIFRECISIWIYIRALSSRTVIWKNQKYRVLYGGKAEPYVK</sequence>
<gene>
    <name evidence="17" type="ORF">TRIADDRAFT_58861</name>
</gene>
<dbReference type="PANTHER" id="PTHR12726:SF0">
    <property type="entry name" value="CERAMIDE GLUCOSYLTRANSFERASE"/>
    <property type="match status" value="1"/>
</dbReference>
<dbReference type="GO" id="GO:0008120">
    <property type="term" value="F:ceramide glucosyltransferase activity"/>
    <property type="evidence" value="ECO:0000318"/>
    <property type="project" value="GO_Central"/>
</dbReference>
<keyword evidence="8" id="KW-0808">Transferase</keyword>
<dbReference type="FunFam" id="3.90.550.10:FF:000041">
    <property type="entry name" value="UDP-glucose ceramide glucosyltransferase"/>
    <property type="match status" value="1"/>
</dbReference>
<dbReference type="OrthoDB" id="1483400at2759"/>
<dbReference type="RefSeq" id="XP_002114895.1">
    <property type="nucleotide sequence ID" value="XM_002114859.1"/>
</dbReference>
<dbReference type="OMA" id="HELRWNR"/>
<feature type="transmembrane region" description="Helical" evidence="16">
    <location>
        <begin position="12"/>
        <end position="34"/>
    </location>
</feature>
<feature type="transmembrane region" description="Helical" evidence="16">
    <location>
        <begin position="316"/>
        <end position="337"/>
    </location>
</feature>
<evidence type="ECO:0000256" key="16">
    <source>
        <dbReference type="SAM" id="Phobius"/>
    </source>
</evidence>
<keyword evidence="13 16" id="KW-0472">Membrane</keyword>
<evidence type="ECO:0000256" key="9">
    <source>
        <dbReference type="ARBA" id="ARBA00022692"/>
    </source>
</evidence>
<evidence type="ECO:0000256" key="3">
    <source>
        <dbReference type="ARBA" id="ARBA00004991"/>
    </source>
</evidence>
<evidence type="ECO:0000256" key="8">
    <source>
        <dbReference type="ARBA" id="ARBA00022679"/>
    </source>
</evidence>
<evidence type="ECO:0000313" key="17">
    <source>
        <dbReference type="EMBL" id="EDV22351.1"/>
    </source>
</evidence>
<dbReference type="KEGG" id="tad:TRIADDRAFT_58861"/>
<dbReference type="InParanoid" id="B3S3V6"/>
<keyword evidence="11" id="KW-0333">Golgi apparatus</keyword>
<evidence type="ECO:0000313" key="18">
    <source>
        <dbReference type="Proteomes" id="UP000009022"/>
    </source>
</evidence>
<dbReference type="GO" id="GO:0016020">
    <property type="term" value="C:membrane"/>
    <property type="evidence" value="ECO:0000318"/>
    <property type="project" value="GO_Central"/>
</dbReference>
<evidence type="ECO:0000256" key="13">
    <source>
        <dbReference type="ARBA" id="ARBA00023136"/>
    </source>
</evidence>
<dbReference type="Gene3D" id="3.90.550.10">
    <property type="entry name" value="Spore Coat Polysaccharide Biosynthesis Protein SpsA, Chain A"/>
    <property type="match status" value="1"/>
</dbReference>
<dbReference type="UniPathway" id="UPA00222"/>
<dbReference type="FunCoup" id="B3S3V6">
    <property type="interactions" value="489"/>
</dbReference>
<dbReference type="AlphaFoldDB" id="B3S3V6"/>
<keyword evidence="12" id="KW-0443">Lipid metabolism</keyword>
<keyword evidence="6" id="KW-0444">Lipid biosynthesis</keyword>
<evidence type="ECO:0000256" key="2">
    <source>
        <dbReference type="ARBA" id="ARBA00004760"/>
    </source>
</evidence>
<dbReference type="GO" id="GO:0006679">
    <property type="term" value="P:glucosylceramide biosynthetic process"/>
    <property type="evidence" value="ECO:0000318"/>
    <property type="project" value="GO_Central"/>
</dbReference>
<evidence type="ECO:0000256" key="1">
    <source>
        <dbReference type="ARBA" id="ARBA00004653"/>
    </source>
</evidence>
<dbReference type="EC" id="2.4.1.80" evidence="5"/>
<comment type="similarity">
    <text evidence="4">Belongs to the glycosyltransferase 2 family.</text>
</comment>
<comment type="pathway">
    <text evidence="3">Sphingolipid metabolism.</text>
</comment>
<accession>B3S3V6</accession>
<dbReference type="InterPro" id="IPR025993">
    <property type="entry name" value="Ceramide_glucosylTrfase"/>
</dbReference>
<keyword evidence="18" id="KW-1185">Reference proteome</keyword>
<dbReference type="Proteomes" id="UP000009022">
    <property type="component" value="Unassembled WGS sequence"/>
</dbReference>
<reference evidence="17 18" key="1">
    <citation type="journal article" date="2008" name="Nature">
        <title>The Trichoplax genome and the nature of placozoans.</title>
        <authorList>
            <person name="Srivastava M."/>
            <person name="Begovic E."/>
            <person name="Chapman J."/>
            <person name="Putnam N.H."/>
            <person name="Hellsten U."/>
            <person name="Kawashima T."/>
            <person name="Kuo A."/>
            <person name="Mitros T."/>
            <person name="Salamov A."/>
            <person name="Carpenter M.L."/>
            <person name="Signorovitch A.Y."/>
            <person name="Moreno M.A."/>
            <person name="Kamm K."/>
            <person name="Grimwood J."/>
            <person name="Schmutz J."/>
            <person name="Shapiro H."/>
            <person name="Grigoriev I.V."/>
            <person name="Buss L.W."/>
            <person name="Schierwater B."/>
            <person name="Dellaporta S.L."/>
            <person name="Rokhsar D.S."/>
        </authorList>
    </citation>
    <scope>NUCLEOTIDE SEQUENCE [LARGE SCALE GENOMIC DNA]</scope>
    <source>
        <strain evidence="17 18">Grell-BS-1999</strain>
    </source>
</reference>
<dbReference type="SUPFAM" id="SSF53448">
    <property type="entry name" value="Nucleotide-diphospho-sugar transferases"/>
    <property type="match status" value="1"/>
</dbReference>
<dbReference type="Pfam" id="PF13506">
    <property type="entry name" value="Glyco_transf_21"/>
    <property type="match status" value="1"/>
</dbReference>
<dbReference type="CDD" id="cd02520">
    <property type="entry name" value="Glucosylceramide_synthase"/>
    <property type="match status" value="1"/>
</dbReference>
<dbReference type="EMBL" id="DS985249">
    <property type="protein sequence ID" value="EDV22351.1"/>
    <property type="molecule type" value="Genomic_DNA"/>
</dbReference>
<evidence type="ECO:0000256" key="4">
    <source>
        <dbReference type="ARBA" id="ARBA00006739"/>
    </source>
</evidence>
<comment type="subcellular location">
    <subcellularLocation>
        <location evidence="1">Golgi apparatus membrane</location>
        <topology evidence="1">Multi-pass membrane protein</topology>
    </subcellularLocation>
</comment>
<dbReference type="InterPro" id="IPR029044">
    <property type="entry name" value="Nucleotide-diphossugar_trans"/>
</dbReference>
<dbReference type="PANTHER" id="PTHR12726">
    <property type="entry name" value="CERAMIDE GLUCOSYLTRANSFERASE"/>
    <property type="match status" value="1"/>
</dbReference>
<dbReference type="STRING" id="10228.B3S3V6"/>